<dbReference type="Proteomes" id="UP001142489">
    <property type="component" value="Unassembled WGS sequence"/>
</dbReference>
<name>A0A9Q1B525_9SAUR</name>
<evidence type="ECO:0000313" key="4">
    <source>
        <dbReference type="Proteomes" id="UP001142489"/>
    </source>
</evidence>
<sequence>MPILQSKVVLVVSFLSDPALAWVSPLLESDHASLSNLTIFLQDLEQMFGDANQEQSAELVPQSIRQGCRSVADYAAEFCCLAANTS</sequence>
<dbReference type="OrthoDB" id="8963439at2759"/>
<dbReference type="InterPro" id="IPR005162">
    <property type="entry name" value="Retrotrans_gag_dom"/>
</dbReference>
<feature type="chain" id="PRO_5040307888" description="Retrotransposon gag domain-containing protein" evidence="1">
    <location>
        <begin position="22"/>
        <end position="86"/>
    </location>
</feature>
<protein>
    <recommendedName>
        <fullName evidence="2">Retrotransposon gag domain-containing protein</fullName>
    </recommendedName>
</protein>
<feature type="domain" description="Retrotransposon gag" evidence="2">
    <location>
        <begin position="10"/>
        <end position="83"/>
    </location>
</feature>
<evidence type="ECO:0000259" key="2">
    <source>
        <dbReference type="Pfam" id="PF03732"/>
    </source>
</evidence>
<keyword evidence="1" id="KW-0732">Signal</keyword>
<organism evidence="3 4">
    <name type="scientific">Phrynocephalus forsythii</name>
    <dbReference type="NCBI Taxonomy" id="171643"/>
    <lineage>
        <taxon>Eukaryota</taxon>
        <taxon>Metazoa</taxon>
        <taxon>Chordata</taxon>
        <taxon>Craniata</taxon>
        <taxon>Vertebrata</taxon>
        <taxon>Euteleostomi</taxon>
        <taxon>Lepidosauria</taxon>
        <taxon>Squamata</taxon>
        <taxon>Bifurcata</taxon>
        <taxon>Unidentata</taxon>
        <taxon>Episquamata</taxon>
        <taxon>Toxicofera</taxon>
        <taxon>Iguania</taxon>
        <taxon>Acrodonta</taxon>
        <taxon>Agamidae</taxon>
        <taxon>Agaminae</taxon>
        <taxon>Phrynocephalus</taxon>
    </lineage>
</organism>
<evidence type="ECO:0000256" key="1">
    <source>
        <dbReference type="SAM" id="SignalP"/>
    </source>
</evidence>
<reference evidence="3" key="1">
    <citation type="journal article" date="2023" name="DNA Res.">
        <title>Chromosome-level genome assembly of Phrynocephalus forsythii using third-generation DNA sequencing and Hi-C analysis.</title>
        <authorList>
            <person name="Qi Y."/>
            <person name="Zhao W."/>
            <person name="Zhao Y."/>
            <person name="Niu C."/>
            <person name="Cao S."/>
            <person name="Zhang Y."/>
        </authorList>
    </citation>
    <scope>NUCLEOTIDE SEQUENCE</scope>
    <source>
        <tissue evidence="3">Muscle</tissue>
    </source>
</reference>
<dbReference type="EMBL" id="JAPFRF010000003">
    <property type="protein sequence ID" value="KAJ7338649.1"/>
    <property type="molecule type" value="Genomic_DNA"/>
</dbReference>
<feature type="signal peptide" evidence="1">
    <location>
        <begin position="1"/>
        <end position="21"/>
    </location>
</feature>
<proteinExistence type="predicted"/>
<accession>A0A9Q1B525</accession>
<dbReference type="AlphaFoldDB" id="A0A9Q1B525"/>
<keyword evidence="4" id="KW-1185">Reference proteome</keyword>
<evidence type="ECO:0000313" key="3">
    <source>
        <dbReference type="EMBL" id="KAJ7338649.1"/>
    </source>
</evidence>
<dbReference type="Pfam" id="PF03732">
    <property type="entry name" value="Retrotrans_gag"/>
    <property type="match status" value="1"/>
</dbReference>
<gene>
    <name evidence="3" type="ORF">JRQ81_012551</name>
</gene>
<comment type="caution">
    <text evidence="3">The sequence shown here is derived from an EMBL/GenBank/DDBJ whole genome shotgun (WGS) entry which is preliminary data.</text>
</comment>